<name>A0A0N1H4I1_9EURO</name>
<dbReference type="InterPro" id="IPR029068">
    <property type="entry name" value="Glyas_Bleomycin-R_OHBP_Dase"/>
</dbReference>
<feature type="compositionally biased region" description="Basic and acidic residues" evidence="1">
    <location>
        <begin position="386"/>
        <end position="400"/>
    </location>
</feature>
<dbReference type="AlphaFoldDB" id="A0A0N1H4I1"/>
<gene>
    <name evidence="3" type="ORF">AB675_8974</name>
</gene>
<feature type="compositionally biased region" description="Basic and acidic residues" evidence="1">
    <location>
        <begin position="367"/>
        <end position="376"/>
    </location>
</feature>
<dbReference type="PANTHER" id="PTHR35006:SF3">
    <property type="entry name" value="GLYOXALASE FAMILY PROTEIN (AFU_ORTHOLOGUE AFUA_3G06020)"/>
    <property type="match status" value="1"/>
</dbReference>
<dbReference type="VEuPathDB" id="FungiDB:AB675_8974"/>
<evidence type="ECO:0000313" key="3">
    <source>
        <dbReference type="EMBL" id="KPI36192.1"/>
    </source>
</evidence>
<dbReference type="Gene3D" id="3.10.180.10">
    <property type="entry name" value="2,3-Dihydroxybiphenyl 1,2-Dioxygenase, domain 1"/>
    <property type="match status" value="1"/>
</dbReference>
<dbReference type="InterPro" id="IPR037523">
    <property type="entry name" value="VOC_core"/>
</dbReference>
<protein>
    <recommendedName>
        <fullName evidence="2">VOC domain-containing protein</fullName>
    </recommendedName>
</protein>
<sequence length="550" mass="58166">MPSSITLTVSQLGQSTSFFLSALQPLGYIYRGQACSTTIAFGPRDTSIHPDFWLTQATASVPAGAAHVAFPAASRQAVQEFFSAAQRAGGTTLGAPCLRDSSGYYSAAVVDFDGNSIEAVHRPALDAGAAQLRTEICSVDVTPERSEGAQGSQVGSRQGDAFDIVLAQARSAADVARQLVSSVRPNLKSSPSAPATSTPSTQVHNKDAFAKAGDPSNAVVGTLFGVAAGAAMAYALTSRSSSSSPPNARSANDRHLHDDRPRIARSATIPSHLTRGRDSSRDHDHYIALQDNDSTTTAKPDQHRRRRGSFDSGLGPSPPSSTSTVQSSRRTKQRLIDAPPPPSAYRGPVTTSAAAVPPLPTRSSRSKTRDAADHHASNNSRSGVRSRSESRSKHQRHDSGYSENGYETVLHVTTRQSYGPSSAKDIQPQNFERGDVRSTSKTRSKASTTTARPPSEAAHPLPPSRAATWTADGGSISRARGRLDTTRKIGDDDADTFVSARTGISGLRTGHRGAGNGRDAQTVIGRMRDIQRLKVRAGEVRPEDSVSQVG</sequence>
<feature type="compositionally biased region" description="Low complexity" evidence="1">
    <location>
        <begin position="238"/>
        <end position="250"/>
    </location>
</feature>
<dbReference type="RefSeq" id="XP_017996155.1">
    <property type="nucleotide sequence ID" value="XM_018149468.1"/>
</dbReference>
<dbReference type="Proteomes" id="UP000038010">
    <property type="component" value="Unassembled WGS sequence"/>
</dbReference>
<feature type="domain" description="VOC" evidence="2">
    <location>
        <begin position="1"/>
        <end position="122"/>
    </location>
</feature>
<feature type="region of interest" description="Disordered" evidence="1">
    <location>
        <begin position="182"/>
        <end position="203"/>
    </location>
</feature>
<dbReference type="PROSITE" id="PS51819">
    <property type="entry name" value="VOC"/>
    <property type="match status" value="1"/>
</dbReference>
<proteinExistence type="predicted"/>
<dbReference type="PANTHER" id="PTHR35006">
    <property type="entry name" value="GLYOXALASE FAMILY PROTEIN (AFU_ORTHOLOGUE AFUA_5G14830)"/>
    <property type="match status" value="1"/>
</dbReference>
<feature type="compositionally biased region" description="Basic and acidic residues" evidence="1">
    <location>
        <begin position="251"/>
        <end position="262"/>
    </location>
</feature>
<feature type="compositionally biased region" description="Low complexity" evidence="1">
    <location>
        <begin position="439"/>
        <end position="452"/>
    </location>
</feature>
<feature type="compositionally biased region" description="Polar residues" evidence="1">
    <location>
        <begin position="411"/>
        <end position="420"/>
    </location>
</feature>
<evidence type="ECO:0000313" key="4">
    <source>
        <dbReference type="Proteomes" id="UP000038010"/>
    </source>
</evidence>
<dbReference type="OrthoDB" id="4161803at2759"/>
<feature type="region of interest" description="Disordered" evidence="1">
    <location>
        <begin position="238"/>
        <end position="471"/>
    </location>
</feature>
<dbReference type="SUPFAM" id="SSF54593">
    <property type="entry name" value="Glyoxalase/Bleomycin resistance protein/Dihydroxybiphenyl dioxygenase"/>
    <property type="match status" value="1"/>
</dbReference>
<dbReference type="EMBL" id="LFJN01000033">
    <property type="protein sequence ID" value="KPI36192.1"/>
    <property type="molecule type" value="Genomic_DNA"/>
</dbReference>
<comment type="caution">
    <text evidence="3">The sequence shown here is derived from an EMBL/GenBank/DDBJ whole genome shotgun (WGS) entry which is preliminary data.</text>
</comment>
<feature type="compositionally biased region" description="Low complexity" evidence="1">
    <location>
        <begin position="310"/>
        <end position="328"/>
    </location>
</feature>
<evidence type="ECO:0000256" key="1">
    <source>
        <dbReference type="SAM" id="MobiDB-lite"/>
    </source>
</evidence>
<feature type="compositionally biased region" description="Low complexity" evidence="1">
    <location>
        <begin position="189"/>
        <end position="201"/>
    </location>
</feature>
<organism evidence="3 4">
    <name type="scientific">Cyphellophora attinorum</name>
    <dbReference type="NCBI Taxonomy" id="1664694"/>
    <lineage>
        <taxon>Eukaryota</taxon>
        <taxon>Fungi</taxon>
        <taxon>Dikarya</taxon>
        <taxon>Ascomycota</taxon>
        <taxon>Pezizomycotina</taxon>
        <taxon>Eurotiomycetes</taxon>
        <taxon>Chaetothyriomycetidae</taxon>
        <taxon>Chaetothyriales</taxon>
        <taxon>Cyphellophoraceae</taxon>
        <taxon>Cyphellophora</taxon>
    </lineage>
</organism>
<accession>A0A0N1H4I1</accession>
<reference evidence="3 4" key="1">
    <citation type="submission" date="2015-06" db="EMBL/GenBank/DDBJ databases">
        <title>Draft genome of the ant-associated black yeast Phialophora attae CBS 131958.</title>
        <authorList>
            <person name="Moreno L.F."/>
            <person name="Stielow B.J."/>
            <person name="de Hoog S."/>
            <person name="Vicente V.A."/>
            <person name="Weiss V.A."/>
            <person name="de Vries M."/>
            <person name="Cruz L.M."/>
            <person name="Souza E.M."/>
        </authorList>
    </citation>
    <scope>NUCLEOTIDE SEQUENCE [LARGE SCALE GENOMIC DNA]</scope>
    <source>
        <strain evidence="3 4">CBS 131958</strain>
    </source>
</reference>
<evidence type="ECO:0000259" key="2">
    <source>
        <dbReference type="PROSITE" id="PS51819"/>
    </source>
</evidence>
<feature type="compositionally biased region" description="Basic and acidic residues" evidence="1">
    <location>
        <begin position="275"/>
        <end position="286"/>
    </location>
</feature>
<dbReference type="GeneID" id="28741348"/>
<dbReference type="CDD" id="cd07262">
    <property type="entry name" value="VOC_like"/>
    <property type="match status" value="1"/>
</dbReference>
<keyword evidence="4" id="KW-1185">Reference proteome</keyword>
<dbReference type="STRING" id="1664694.A0A0N1H4I1"/>